<organism evidence="2 3">
    <name type="scientific">Ascosphaera apis ARSEF 7405</name>
    <dbReference type="NCBI Taxonomy" id="392613"/>
    <lineage>
        <taxon>Eukaryota</taxon>
        <taxon>Fungi</taxon>
        <taxon>Dikarya</taxon>
        <taxon>Ascomycota</taxon>
        <taxon>Pezizomycotina</taxon>
        <taxon>Eurotiomycetes</taxon>
        <taxon>Eurotiomycetidae</taxon>
        <taxon>Onygenales</taxon>
        <taxon>Ascosphaeraceae</taxon>
        <taxon>Ascosphaera</taxon>
    </lineage>
</organism>
<sequence length="297" mass="34592">MSTKDRNYAWTDREEDKMLTWIEDHREQLLLKRKEMAANIKRECFPLVAELSSQKINDKIGNLKKNYSRVKKKLHQSGFGIPEGADEKTISDVLNRKCRWYNRIDDLWGVRESVAVEDELETDIQTQPVQSATMQGDSFSGLADMERPRTEEDDFDEYDSEFDVEEETPAVDTLTTPRVVIDLEHDTPRPASRQLSQHTSGSTEGSQRKRKRRVDEFEDMLKLVEHRINANKEALIEAARIKSLTREEIAREETRRHESTMSMISTLVSTQNDLLRAQQEQAKRHDALMEKLLEKLN</sequence>
<feature type="compositionally biased region" description="Acidic residues" evidence="1">
    <location>
        <begin position="151"/>
        <end position="169"/>
    </location>
</feature>
<reference evidence="2 3" key="1">
    <citation type="journal article" date="2016" name="Genome Biol. Evol.">
        <title>Divergent and convergent evolution of fungal pathogenicity.</title>
        <authorList>
            <person name="Shang Y."/>
            <person name="Xiao G."/>
            <person name="Zheng P."/>
            <person name="Cen K."/>
            <person name="Zhan S."/>
            <person name="Wang C."/>
        </authorList>
    </citation>
    <scope>NUCLEOTIDE SEQUENCE [LARGE SCALE GENOMIC DNA]</scope>
    <source>
        <strain evidence="2 3">ARSEF 7405</strain>
    </source>
</reference>
<keyword evidence="3" id="KW-1185">Reference proteome</keyword>
<dbReference type="AlphaFoldDB" id="A0A167XZU5"/>
<evidence type="ECO:0000256" key="1">
    <source>
        <dbReference type="SAM" id="MobiDB-lite"/>
    </source>
</evidence>
<comment type="caution">
    <text evidence="2">The sequence shown here is derived from an EMBL/GenBank/DDBJ whole genome shotgun (WGS) entry which is preliminary data.</text>
</comment>
<dbReference type="Proteomes" id="UP000242877">
    <property type="component" value="Unassembled WGS sequence"/>
</dbReference>
<feature type="region of interest" description="Disordered" evidence="1">
    <location>
        <begin position="132"/>
        <end position="213"/>
    </location>
</feature>
<evidence type="ECO:0000313" key="2">
    <source>
        <dbReference type="EMBL" id="KZZ90685.1"/>
    </source>
</evidence>
<gene>
    <name evidence="2" type="ORF">AAP_03780</name>
</gene>
<accession>A0A167XZU5</accession>
<name>A0A167XZU5_9EURO</name>
<feature type="compositionally biased region" description="Polar residues" evidence="1">
    <location>
        <begin position="193"/>
        <end position="205"/>
    </location>
</feature>
<proteinExistence type="predicted"/>
<dbReference type="VEuPathDB" id="FungiDB:AAP_03780"/>
<protein>
    <submittedName>
        <fullName evidence="2">Uncharacterized protein</fullName>
    </submittedName>
</protein>
<dbReference type="OrthoDB" id="5409973at2759"/>
<evidence type="ECO:0000313" key="3">
    <source>
        <dbReference type="Proteomes" id="UP000242877"/>
    </source>
</evidence>
<dbReference type="EMBL" id="AZGZ01000016">
    <property type="protein sequence ID" value="KZZ90685.1"/>
    <property type="molecule type" value="Genomic_DNA"/>
</dbReference>